<dbReference type="SUPFAM" id="SSF56214">
    <property type="entry name" value="4'-phosphopantetheinyl transferase"/>
    <property type="match status" value="2"/>
</dbReference>
<comment type="similarity">
    <text evidence="1">Belongs to the P-Pant transferase superfamily. Gsp/Sfp/HetI/AcpT family.</text>
</comment>
<reference evidence="5 6" key="1">
    <citation type="submission" date="2018-09" db="EMBL/GenBank/DDBJ databases">
        <authorList>
            <person name="Zhu H."/>
        </authorList>
    </citation>
    <scope>NUCLEOTIDE SEQUENCE [LARGE SCALE GENOMIC DNA]</scope>
    <source>
        <strain evidence="5 6">K2R10-39</strain>
    </source>
</reference>
<dbReference type="Pfam" id="PF22624">
    <property type="entry name" value="AASDHPPT_N"/>
    <property type="match status" value="1"/>
</dbReference>
<accession>A0A418X268</accession>
<name>A0A418X268_9BURK</name>
<dbReference type="PANTHER" id="PTHR12215:SF10">
    <property type="entry name" value="L-AMINOADIPATE-SEMIALDEHYDE DEHYDROGENASE-PHOSPHOPANTETHEINYL TRANSFERASE"/>
    <property type="match status" value="1"/>
</dbReference>
<dbReference type="GO" id="GO:0019878">
    <property type="term" value="P:lysine biosynthetic process via aminoadipic acid"/>
    <property type="evidence" value="ECO:0007669"/>
    <property type="project" value="TreeGrafter"/>
</dbReference>
<dbReference type="GO" id="GO:0000287">
    <property type="term" value="F:magnesium ion binding"/>
    <property type="evidence" value="ECO:0007669"/>
    <property type="project" value="InterPro"/>
</dbReference>
<dbReference type="GO" id="GO:0008897">
    <property type="term" value="F:holo-[acyl-carrier-protein] synthase activity"/>
    <property type="evidence" value="ECO:0007669"/>
    <property type="project" value="InterPro"/>
</dbReference>
<dbReference type="PANTHER" id="PTHR12215">
    <property type="entry name" value="PHOSPHOPANTETHEINE TRANSFERASE"/>
    <property type="match status" value="1"/>
</dbReference>
<dbReference type="GO" id="GO:0005829">
    <property type="term" value="C:cytosol"/>
    <property type="evidence" value="ECO:0007669"/>
    <property type="project" value="TreeGrafter"/>
</dbReference>
<dbReference type="AlphaFoldDB" id="A0A418X268"/>
<dbReference type="InterPro" id="IPR050559">
    <property type="entry name" value="P-Pant_transferase_sf"/>
</dbReference>
<protein>
    <submittedName>
        <fullName evidence="5">4'-phosphopantetheinyl transferase superfamily protein</fullName>
    </submittedName>
</protein>
<evidence type="ECO:0000259" key="3">
    <source>
        <dbReference type="Pfam" id="PF01648"/>
    </source>
</evidence>
<gene>
    <name evidence="5" type="ORF">D3870_11310</name>
</gene>
<dbReference type="Pfam" id="PF01648">
    <property type="entry name" value="ACPS"/>
    <property type="match status" value="1"/>
</dbReference>
<evidence type="ECO:0000256" key="2">
    <source>
        <dbReference type="ARBA" id="ARBA00022679"/>
    </source>
</evidence>
<evidence type="ECO:0000313" key="6">
    <source>
        <dbReference type="Proteomes" id="UP000285190"/>
    </source>
</evidence>
<keyword evidence="2 5" id="KW-0808">Transferase</keyword>
<keyword evidence="6" id="KW-1185">Reference proteome</keyword>
<evidence type="ECO:0000259" key="4">
    <source>
        <dbReference type="Pfam" id="PF22624"/>
    </source>
</evidence>
<evidence type="ECO:0000256" key="1">
    <source>
        <dbReference type="ARBA" id="ARBA00010990"/>
    </source>
</evidence>
<organism evidence="5 6">
    <name type="scientific">Noviherbaspirillum cavernae</name>
    <dbReference type="NCBI Taxonomy" id="2320862"/>
    <lineage>
        <taxon>Bacteria</taxon>
        <taxon>Pseudomonadati</taxon>
        <taxon>Pseudomonadota</taxon>
        <taxon>Betaproteobacteria</taxon>
        <taxon>Burkholderiales</taxon>
        <taxon>Oxalobacteraceae</taxon>
        <taxon>Noviherbaspirillum</taxon>
    </lineage>
</organism>
<evidence type="ECO:0000313" key="5">
    <source>
        <dbReference type="EMBL" id="RJG06521.1"/>
    </source>
</evidence>
<feature type="domain" description="4'-phosphopantetheinyl transferase" evidence="3">
    <location>
        <begin position="122"/>
        <end position="229"/>
    </location>
</feature>
<comment type="caution">
    <text evidence="5">The sequence shown here is derived from an EMBL/GenBank/DDBJ whole genome shotgun (WGS) entry which is preliminary data.</text>
</comment>
<dbReference type="InterPro" id="IPR055066">
    <property type="entry name" value="AASDHPPT_N"/>
</dbReference>
<dbReference type="Proteomes" id="UP000285190">
    <property type="component" value="Unassembled WGS sequence"/>
</dbReference>
<proteinExistence type="inferred from homology"/>
<feature type="domain" description="4'-phosphopantetheinyl transferase N-terminal" evidence="4">
    <location>
        <begin position="33"/>
        <end position="116"/>
    </location>
</feature>
<dbReference type="InterPro" id="IPR037143">
    <property type="entry name" value="4-PPantetheinyl_Trfase_dom_sf"/>
</dbReference>
<dbReference type="Gene3D" id="3.90.470.20">
    <property type="entry name" value="4'-phosphopantetheinyl transferase domain"/>
    <property type="match status" value="2"/>
</dbReference>
<sequence>MLDHAHPAACRRGIDIWLTYYQDIVDTRLLSNLRELLSDAEREREKHFCFADDRLCYLVTRAMVRTVLSRYAPISPVNWIFSANTYGRPEVANCDIDATDLCFNISHARGLIALAVSRRCALGIDVENLQTRQASIDLAERHFSPVEIADLATVPAEQRQDRFFEYWTFKESYIKARGMGLSLPLDRFSFHYPRECTVQITIDQKLGDDGNRWSFWQFRPTQEHLLAVCAERLDNEAPVLSIRKIVPTVADEVVEIPLLRSSEMRSEH</sequence>
<dbReference type="InterPro" id="IPR008278">
    <property type="entry name" value="4-PPantetheinyl_Trfase_dom"/>
</dbReference>
<dbReference type="EMBL" id="QYUN01000002">
    <property type="protein sequence ID" value="RJG06521.1"/>
    <property type="molecule type" value="Genomic_DNA"/>
</dbReference>